<evidence type="ECO:0000256" key="1">
    <source>
        <dbReference type="SAM" id="MobiDB-lite"/>
    </source>
</evidence>
<protein>
    <submittedName>
        <fullName evidence="2">DUF3047 domain-containing protein</fullName>
    </submittedName>
</protein>
<dbReference type="PROSITE" id="PS51257">
    <property type="entry name" value="PROKAR_LIPOPROTEIN"/>
    <property type="match status" value="1"/>
</dbReference>
<dbReference type="InterPro" id="IPR006311">
    <property type="entry name" value="TAT_signal"/>
</dbReference>
<accession>A0A7X6I818</accession>
<keyword evidence="3" id="KW-1185">Reference proteome</keyword>
<evidence type="ECO:0000313" key="3">
    <source>
        <dbReference type="Proteomes" id="UP000521868"/>
    </source>
</evidence>
<dbReference type="Pfam" id="PF11249">
    <property type="entry name" value="DUF3047"/>
    <property type="match status" value="1"/>
</dbReference>
<dbReference type="Proteomes" id="UP000521868">
    <property type="component" value="Unassembled WGS sequence"/>
</dbReference>
<dbReference type="InterPro" id="IPR021409">
    <property type="entry name" value="DUF3047"/>
</dbReference>
<dbReference type="EMBL" id="VTOX01000007">
    <property type="protein sequence ID" value="NKE67809.1"/>
    <property type="molecule type" value="Genomic_DNA"/>
</dbReference>
<dbReference type="PROSITE" id="PS51318">
    <property type="entry name" value="TAT"/>
    <property type="match status" value="1"/>
</dbReference>
<evidence type="ECO:0000313" key="2">
    <source>
        <dbReference type="EMBL" id="NKE67809.1"/>
    </source>
</evidence>
<dbReference type="RefSeq" id="WP_168108934.1">
    <property type="nucleotide sequence ID" value="NZ_VTOX01000007.1"/>
</dbReference>
<name>A0A7X6I818_9BURK</name>
<feature type="region of interest" description="Disordered" evidence="1">
    <location>
        <begin position="30"/>
        <end position="54"/>
    </location>
</feature>
<proteinExistence type="predicted"/>
<reference evidence="2 3" key="1">
    <citation type="journal article" date="2020" name="Nature">
        <title>Bacterial chemolithoautotrophy via manganese oxidation.</title>
        <authorList>
            <person name="Yu H."/>
            <person name="Leadbetter J.R."/>
        </authorList>
    </citation>
    <scope>NUCLEOTIDE SEQUENCE [LARGE SCALE GENOMIC DNA]</scope>
    <source>
        <strain evidence="2 3">RBP-1</strain>
    </source>
</reference>
<dbReference type="AlphaFoldDB" id="A0A7X6I818"/>
<comment type="caution">
    <text evidence="2">The sequence shown here is derived from an EMBL/GenBank/DDBJ whole genome shotgun (WGS) entry which is preliminary data.</text>
</comment>
<organism evidence="2 3">
    <name type="scientific">Ramlibacter lithotrophicus</name>
    <dbReference type="NCBI Taxonomy" id="2606681"/>
    <lineage>
        <taxon>Bacteria</taxon>
        <taxon>Pseudomonadati</taxon>
        <taxon>Pseudomonadota</taxon>
        <taxon>Betaproteobacteria</taxon>
        <taxon>Burkholderiales</taxon>
        <taxon>Comamonadaceae</taxon>
        <taxon>Ramlibacter</taxon>
    </lineage>
</organism>
<gene>
    <name evidence="2" type="ORF">RAMLITH_18460</name>
</gene>
<sequence length="254" mass="27515">MDGSCTRRAWLAASGGTALLAGCSSLGPPPEPAVDASPWAAQSAGPGSSPPWRHQAFPGKAPTRFTYAREEGRHAVSATASSSASMLRRRLRVEPAELGSVVFSWKVPALIADADMASRENDDSPVRVMLVFDGDRSRFSPRDAMLSELMRALTGEEMPYATLMYSWCSRREAGTVVTNARTSRVRTLVVESGPQKLNRWLDYRRNVRADFERAFGEPPGALVGVGIMSDSDNTRSLVRAWYGPLRIVAAAGAQ</sequence>